<organism evidence="3">
    <name type="scientific">Schistosoma curassoni</name>
    <dbReference type="NCBI Taxonomy" id="6186"/>
    <lineage>
        <taxon>Eukaryota</taxon>
        <taxon>Metazoa</taxon>
        <taxon>Spiralia</taxon>
        <taxon>Lophotrochozoa</taxon>
        <taxon>Platyhelminthes</taxon>
        <taxon>Trematoda</taxon>
        <taxon>Digenea</taxon>
        <taxon>Strigeidida</taxon>
        <taxon>Schistosomatoidea</taxon>
        <taxon>Schistosomatidae</taxon>
        <taxon>Schistosoma</taxon>
    </lineage>
</organism>
<protein>
    <submittedName>
        <fullName evidence="3">Transposase</fullName>
    </submittedName>
</protein>
<dbReference type="Proteomes" id="UP000279833">
    <property type="component" value="Unassembled WGS sequence"/>
</dbReference>
<name>A0A183KIQ4_9TREM</name>
<accession>A0A183KIQ4</accession>
<evidence type="ECO:0000313" key="1">
    <source>
        <dbReference type="EMBL" id="VDP57843.1"/>
    </source>
</evidence>
<proteinExistence type="predicted"/>
<reference evidence="3" key="1">
    <citation type="submission" date="2016-06" db="UniProtKB">
        <authorList>
            <consortium name="WormBaseParasite"/>
        </authorList>
    </citation>
    <scope>IDENTIFICATION</scope>
</reference>
<reference evidence="1 2" key="2">
    <citation type="submission" date="2018-11" db="EMBL/GenBank/DDBJ databases">
        <authorList>
            <consortium name="Pathogen Informatics"/>
        </authorList>
    </citation>
    <scope>NUCLEOTIDE SEQUENCE [LARGE SCALE GENOMIC DNA]</scope>
    <source>
        <strain evidence="1">Dakar</strain>
        <strain evidence="2">Dakar, Senegal</strain>
    </source>
</reference>
<keyword evidence="2" id="KW-1185">Reference proteome</keyword>
<evidence type="ECO:0000313" key="3">
    <source>
        <dbReference type="WBParaSite" id="SCUD_0001491301-mRNA-1"/>
    </source>
</evidence>
<gene>
    <name evidence="1" type="ORF">SCUD_LOCUS14910</name>
</gene>
<sequence length="52" mass="6297">MMHNLPPYRLHCQTYQDHISIFLSCLPGLNHRQQNDQVELLRSYMTDIYFQS</sequence>
<dbReference type="EMBL" id="UZAK01037128">
    <property type="protein sequence ID" value="VDP57843.1"/>
    <property type="molecule type" value="Genomic_DNA"/>
</dbReference>
<dbReference type="AlphaFoldDB" id="A0A183KIQ4"/>
<evidence type="ECO:0000313" key="2">
    <source>
        <dbReference type="Proteomes" id="UP000279833"/>
    </source>
</evidence>
<dbReference type="WBParaSite" id="SCUD_0001491301-mRNA-1">
    <property type="protein sequence ID" value="SCUD_0001491301-mRNA-1"/>
    <property type="gene ID" value="SCUD_0001491301"/>
</dbReference>